<evidence type="ECO:0000313" key="3">
    <source>
        <dbReference type="Proteomes" id="UP000019486"/>
    </source>
</evidence>
<proteinExistence type="predicted"/>
<evidence type="ECO:0000259" key="1">
    <source>
        <dbReference type="Pfam" id="PF08241"/>
    </source>
</evidence>
<protein>
    <submittedName>
        <fullName evidence="2">Trans-aconitate methyltransferase</fullName>
    </submittedName>
</protein>
<dbReference type="PATRIC" id="fig|1385369.3.peg.3017"/>
<dbReference type="CDD" id="cd02440">
    <property type="entry name" value="AdoMet_MTases"/>
    <property type="match status" value="1"/>
</dbReference>
<dbReference type="GO" id="GO:0032259">
    <property type="term" value="P:methylation"/>
    <property type="evidence" value="ECO:0007669"/>
    <property type="project" value="UniProtKB-KW"/>
</dbReference>
<dbReference type="OrthoDB" id="9777638at2"/>
<feature type="domain" description="Methyltransferase type 11" evidence="1">
    <location>
        <begin position="43"/>
        <end position="130"/>
    </location>
</feature>
<organism evidence="2 3">
    <name type="scientific">Skermanella stibiiresistens SB22</name>
    <dbReference type="NCBI Taxonomy" id="1385369"/>
    <lineage>
        <taxon>Bacteria</taxon>
        <taxon>Pseudomonadati</taxon>
        <taxon>Pseudomonadota</taxon>
        <taxon>Alphaproteobacteria</taxon>
        <taxon>Rhodospirillales</taxon>
        <taxon>Azospirillaceae</taxon>
        <taxon>Skermanella</taxon>
    </lineage>
</organism>
<dbReference type="InterPro" id="IPR013216">
    <property type="entry name" value="Methyltransf_11"/>
</dbReference>
<dbReference type="Gene3D" id="3.40.50.150">
    <property type="entry name" value="Vaccinia Virus protein VP39"/>
    <property type="match status" value="1"/>
</dbReference>
<dbReference type="STRING" id="1385369.N825_03890"/>
<dbReference type="SUPFAM" id="SSF53335">
    <property type="entry name" value="S-adenosyl-L-methionine-dependent methyltransferases"/>
    <property type="match status" value="1"/>
</dbReference>
<dbReference type="EMBL" id="AVFL01000009">
    <property type="protein sequence ID" value="EWY40116.1"/>
    <property type="molecule type" value="Genomic_DNA"/>
</dbReference>
<keyword evidence="2" id="KW-0489">Methyltransferase</keyword>
<dbReference type="InterPro" id="IPR029063">
    <property type="entry name" value="SAM-dependent_MTases_sf"/>
</dbReference>
<sequence>MSDQSGPSQRWDAKGYAENARFVADLGMPVVALLDPQPGERILDLGCGDGALTAKLATAGRAVVGVDASPELVAAARARGLDVHLMDGHALDAGTGFDAVFSNAALHWMLRPDEVIAGVWKALRHGGRFVGEFGGAGNVATIVTALEAALDRRGFDAKALNPWFFPTPEDYALRLAAAGFQVRSCELVDRPTPLPTGMAGWLATFAGSFVQGLRESDRAAVLEEVMAAIAPTLLKPDGTWYADYVRLRFAADKPDALGPDA</sequence>
<dbReference type="PANTHER" id="PTHR43861:SF1">
    <property type="entry name" value="TRANS-ACONITATE 2-METHYLTRANSFERASE"/>
    <property type="match status" value="1"/>
</dbReference>
<reference evidence="2 3" key="1">
    <citation type="submission" date="2013-08" db="EMBL/GenBank/DDBJ databases">
        <title>The genome sequence of Skermanella stibiiresistens.</title>
        <authorList>
            <person name="Zhu W."/>
            <person name="Wang G."/>
        </authorList>
    </citation>
    <scope>NUCLEOTIDE SEQUENCE [LARGE SCALE GENOMIC DNA]</scope>
    <source>
        <strain evidence="2 3">SB22</strain>
    </source>
</reference>
<comment type="caution">
    <text evidence="2">The sequence shown here is derived from an EMBL/GenBank/DDBJ whole genome shotgun (WGS) entry which is preliminary data.</text>
</comment>
<dbReference type="Pfam" id="PF08241">
    <property type="entry name" value="Methyltransf_11"/>
    <property type="match status" value="1"/>
</dbReference>
<dbReference type="AlphaFoldDB" id="W9H5S7"/>
<dbReference type="PANTHER" id="PTHR43861">
    <property type="entry name" value="TRANS-ACONITATE 2-METHYLTRANSFERASE-RELATED"/>
    <property type="match status" value="1"/>
</dbReference>
<evidence type="ECO:0000313" key="2">
    <source>
        <dbReference type="EMBL" id="EWY40116.1"/>
    </source>
</evidence>
<gene>
    <name evidence="2" type="ORF">N825_03890</name>
</gene>
<name>W9H5S7_9PROT</name>
<dbReference type="GO" id="GO:0008757">
    <property type="term" value="F:S-adenosylmethionine-dependent methyltransferase activity"/>
    <property type="evidence" value="ECO:0007669"/>
    <property type="project" value="InterPro"/>
</dbReference>
<keyword evidence="2" id="KW-0808">Transferase</keyword>
<dbReference type="Proteomes" id="UP000019486">
    <property type="component" value="Unassembled WGS sequence"/>
</dbReference>
<keyword evidence="3" id="KW-1185">Reference proteome</keyword>
<accession>W9H5S7</accession>
<dbReference type="RefSeq" id="WP_037452986.1">
    <property type="nucleotide sequence ID" value="NZ_AVFL01000009.1"/>
</dbReference>